<feature type="non-terminal residue" evidence="2">
    <location>
        <position position="1"/>
    </location>
</feature>
<name>S4P721_9NEOP</name>
<evidence type="ECO:0000256" key="1">
    <source>
        <dbReference type="SAM" id="Phobius"/>
    </source>
</evidence>
<sequence>LNKYYFNLMLIAHYSTQPQGSLKCEIIGILSHDNINCVLLLLFTAQKLVFDSTAIKIATLTAAAWFNIILR</sequence>
<keyword evidence="1" id="KW-0812">Transmembrane</keyword>
<reference evidence="2" key="1">
    <citation type="journal article" date="2013" name="BMC Genomics">
        <title>Unscrambling butterfly oogenesis.</title>
        <authorList>
            <person name="Carter J.M."/>
            <person name="Baker S.C."/>
            <person name="Pink R."/>
            <person name="Carter D.R."/>
            <person name="Collins A."/>
            <person name="Tomlin J."/>
            <person name="Gibbs M."/>
            <person name="Breuker C.J."/>
        </authorList>
    </citation>
    <scope>NUCLEOTIDE SEQUENCE</scope>
    <source>
        <tissue evidence="2">Ovary</tissue>
    </source>
</reference>
<dbReference type="AlphaFoldDB" id="S4P721"/>
<reference evidence="2" key="2">
    <citation type="submission" date="2013-05" db="EMBL/GenBank/DDBJ databases">
        <authorList>
            <person name="Carter J.-M."/>
            <person name="Baker S.C."/>
            <person name="Pink R."/>
            <person name="Carter D.R.F."/>
            <person name="Collins A."/>
            <person name="Tomlin J."/>
            <person name="Gibbs M."/>
            <person name="Breuker C.J."/>
        </authorList>
    </citation>
    <scope>NUCLEOTIDE SEQUENCE</scope>
    <source>
        <tissue evidence="2">Ovary</tissue>
    </source>
</reference>
<organism evidence="2">
    <name type="scientific">Pararge aegeria</name>
    <name type="common">speckled wood butterfly</name>
    <dbReference type="NCBI Taxonomy" id="116150"/>
    <lineage>
        <taxon>Eukaryota</taxon>
        <taxon>Metazoa</taxon>
        <taxon>Ecdysozoa</taxon>
        <taxon>Arthropoda</taxon>
        <taxon>Hexapoda</taxon>
        <taxon>Insecta</taxon>
        <taxon>Pterygota</taxon>
        <taxon>Neoptera</taxon>
        <taxon>Endopterygota</taxon>
        <taxon>Lepidoptera</taxon>
        <taxon>Glossata</taxon>
        <taxon>Ditrysia</taxon>
        <taxon>Papilionoidea</taxon>
        <taxon>Nymphalidae</taxon>
        <taxon>Satyrinae</taxon>
        <taxon>Satyrini</taxon>
        <taxon>Parargina</taxon>
        <taxon>Pararge</taxon>
    </lineage>
</organism>
<dbReference type="EMBL" id="GAIX01010130">
    <property type="protein sequence ID" value="JAA82430.1"/>
    <property type="molecule type" value="Transcribed_RNA"/>
</dbReference>
<evidence type="ECO:0000313" key="2">
    <source>
        <dbReference type="EMBL" id="JAA82430.1"/>
    </source>
</evidence>
<feature type="transmembrane region" description="Helical" evidence="1">
    <location>
        <begin position="48"/>
        <end position="70"/>
    </location>
</feature>
<protein>
    <submittedName>
        <fullName evidence="2">Uncharacterized protein</fullName>
    </submittedName>
</protein>
<proteinExistence type="predicted"/>
<accession>S4P721</accession>
<keyword evidence="1" id="KW-1133">Transmembrane helix</keyword>
<keyword evidence="1" id="KW-0472">Membrane</keyword>